<name>A0A4S4LLW6_9AGAM</name>
<sequence>MPGPSGIELFGLVSGILSTIALLAGAFNMNLPSVRIKELDATLEETENLFRDAQEQGLLMDAIFVERTLEKLQSLRNSTVVLRGKAHSATTTLQQGVEMTKGLSIKISLLCGEVKSVRAKISSTTAEAKARLQQSVTTSSADADISNEPIASSTNVSHDSVPNPIIAGVTDGCIILSANARVIEGGDERWTPVRTCSLSSDTTSATLCSQSSSDVSSQRLEVISLSTDKAGELDIGACDVLSLGS</sequence>
<comment type="caution">
    <text evidence="2">The sequence shown here is derived from an EMBL/GenBank/DDBJ whole genome shotgun (WGS) entry which is preliminary data.</text>
</comment>
<keyword evidence="1" id="KW-1133">Transmembrane helix</keyword>
<keyword evidence="1" id="KW-0812">Transmembrane</keyword>
<organism evidence="2 3">
    <name type="scientific">Bondarzewia mesenterica</name>
    <dbReference type="NCBI Taxonomy" id="1095465"/>
    <lineage>
        <taxon>Eukaryota</taxon>
        <taxon>Fungi</taxon>
        <taxon>Dikarya</taxon>
        <taxon>Basidiomycota</taxon>
        <taxon>Agaricomycotina</taxon>
        <taxon>Agaricomycetes</taxon>
        <taxon>Russulales</taxon>
        <taxon>Bondarzewiaceae</taxon>
        <taxon>Bondarzewia</taxon>
    </lineage>
</organism>
<evidence type="ECO:0000313" key="2">
    <source>
        <dbReference type="EMBL" id="THH13154.1"/>
    </source>
</evidence>
<dbReference type="OrthoDB" id="2680369at2759"/>
<gene>
    <name evidence="2" type="ORF">EW146_g7037</name>
</gene>
<feature type="transmembrane region" description="Helical" evidence="1">
    <location>
        <begin position="6"/>
        <end position="27"/>
    </location>
</feature>
<evidence type="ECO:0000313" key="3">
    <source>
        <dbReference type="Proteomes" id="UP000310158"/>
    </source>
</evidence>
<dbReference type="EMBL" id="SGPL01000382">
    <property type="protein sequence ID" value="THH13154.1"/>
    <property type="molecule type" value="Genomic_DNA"/>
</dbReference>
<protein>
    <submittedName>
        <fullName evidence="2">Uncharacterized protein</fullName>
    </submittedName>
</protein>
<dbReference type="Proteomes" id="UP000310158">
    <property type="component" value="Unassembled WGS sequence"/>
</dbReference>
<keyword evidence="3" id="KW-1185">Reference proteome</keyword>
<keyword evidence="1" id="KW-0472">Membrane</keyword>
<dbReference type="AlphaFoldDB" id="A0A4S4LLW6"/>
<reference evidence="2 3" key="1">
    <citation type="submission" date="2019-02" db="EMBL/GenBank/DDBJ databases">
        <title>Genome sequencing of the rare red list fungi Bondarzewia mesenterica.</title>
        <authorList>
            <person name="Buettner E."/>
            <person name="Kellner H."/>
        </authorList>
    </citation>
    <scope>NUCLEOTIDE SEQUENCE [LARGE SCALE GENOMIC DNA]</scope>
    <source>
        <strain evidence="2 3">DSM 108281</strain>
    </source>
</reference>
<evidence type="ECO:0000256" key="1">
    <source>
        <dbReference type="SAM" id="Phobius"/>
    </source>
</evidence>
<accession>A0A4S4LLW6</accession>
<proteinExistence type="predicted"/>